<feature type="domain" description="Serpin" evidence="13">
    <location>
        <begin position="84"/>
        <end position="432"/>
    </location>
</feature>
<comment type="subcellular location">
    <subcellularLocation>
        <location evidence="1">Secreted</location>
    </subcellularLocation>
</comment>
<feature type="non-terminal residue" evidence="14">
    <location>
        <position position="1"/>
    </location>
</feature>
<dbReference type="PANTHER" id="PTHR11461">
    <property type="entry name" value="SERINE PROTEASE INHIBITOR, SERPIN"/>
    <property type="match status" value="1"/>
</dbReference>
<evidence type="ECO:0000256" key="6">
    <source>
        <dbReference type="ARBA" id="ARBA00037352"/>
    </source>
</evidence>
<dbReference type="InterPro" id="IPR000215">
    <property type="entry name" value="Serpin_fam"/>
</dbReference>
<evidence type="ECO:0000259" key="13">
    <source>
        <dbReference type="SMART" id="SM00093"/>
    </source>
</evidence>
<dbReference type="OrthoDB" id="671595at2759"/>
<dbReference type="FunFam" id="3.30.497.10:FF:000001">
    <property type="entry name" value="Serine protease inhibitor"/>
    <property type="match status" value="1"/>
</dbReference>
<name>A0A8T3DRF9_9TELE</name>
<dbReference type="Gene3D" id="2.30.39.10">
    <property type="entry name" value="Alpha-1-antitrypsin, domain 1"/>
    <property type="match status" value="1"/>
</dbReference>
<keyword evidence="4 12" id="KW-0732">Signal</keyword>
<dbReference type="SMART" id="SM00093">
    <property type="entry name" value="SERPIN"/>
    <property type="match status" value="1"/>
</dbReference>
<dbReference type="Gene3D" id="3.30.497.10">
    <property type="entry name" value="Antithrombin, subunit I, domain 2"/>
    <property type="match status" value="1"/>
</dbReference>
<evidence type="ECO:0000256" key="11">
    <source>
        <dbReference type="SAM" id="MobiDB-lite"/>
    </source>
</evidence>
<evidence type="ECO:0000256" key="2">
    <source>
        <dbReference type="ARBA" id="ARBA00009500"/>
    </source>
</evidence>
<dbReference type="EMBL" id="JAERUA010000004">
    <property type="protein sequence ID" value="KAI1900039.1"/>
    <property type="molecule type" value="Genomic_DNA"/>
</dbReference>
<evidence type="ECO:0000256" key="5">
    <source>
        <dbReference type="ARBA" id="ARBA00023180"/>
    </source>
</evidence>
<protein>
    <recommendedName>
        <fullName evidence="7">Thyroxine-binding globulin</fullName>
    </recommendedName>
    <alternativeName>
        <fullName evidence="9">Serpin A7</fullName>
    </alternativeName>
    <alternativeName>
        <fullName evidence="8">T4-binding globulin</fullName>
    </alternativeName>
</protein>
<dbReference type="InterPro" id="IPR023796">
    <property type="entry name" value="Serpin_dom"/>
</dbReference>
<dbReference type="InterPro" id="IPR042178">
    <property type="entry name" value="Serpin_sf_1"/>
</dbReference>
<dbReference type="InterPro" id="IPR042185">
    <property type="entry name" value="Serpin_sf_2"/>
</dbReference>
<feature type="signal peptide" evidence="12">
    <location>
        <begin position="1"/>
        <end position="20"/>
    </location>
</feature>
<evidence type="ECO:0000256" key="9">
    <source>
        <dbReference type="ARBA" id="ARBA00043177"/>
    </source>
</evidence>
<accession>A0A8T3DRF9</accession>
<feature type="compositionally biased region" description="Basic residues" evidence="11">
    <location>
        <begin position="51"/>
        <end position="62"/>
    </location>
</feature>
<dbReference type="Proteomes" id="UP000829720">
    <property type="component" value="Unassembled WGS sequence"/>
</dbReference>
<dbReference type="AlphaFoldDB" id="A0A8T3DRF9"/>
<dbReference type="InterPro" id="IPR036186">
    <property type="entry name" value="Serpin_sf"/>
</dbReference>
<evidence type="ECO:0000256" key="12">
    <source>
        <dbReference type="SAM" id="SignalP"/>
    </source>
</evidence>
<evidence type="ECO:0000256" key="7">
    <source>
        <dbReference type="ARBA" id="ARBA00039512"/>
    </source>
</evidence>
<evidence type="ECO:0000313" key="15">
    <source>
        <dbReference type="Proteomes" id="UP000829720"/>
    </source>
</evidence>
<feature type="chain" id="PRO_5035901608" description="Thyroxine-binding globulin" evidence="12">
    <location>
        <begin position="21"/>
        <end position="433"/>
    </location>
</feature>
<feature type="region of interest" description="Disordered" evidence="11">
    <location>
        <begin position="36"/>
        <end position="68"/>
    </location>
</feature>
<comment type="similarity">
    <text evidence="2 10">Belongs to the serpin family.</text>
</comment>
<keyword evidence="5" id="KW-0325">Glycoprotein</keyword>
<proteinExistence type="inferred from homology"/>
<dbReference type="GO" id="GO:0004867">
    <property type="term" value="F:serine-type endopeptidase inhibitor activity"/>
    <property type="evidence" value="ECO:0007669"/>
    <property type="project" value="InterPro"/>
</dbReference>
<dbReference type="SUPFAM" id="SSF56574">
    <property type="entry name" value="Serpins"/>
    <property type="match status" value="1"/>
</dbReference>
<gene>
    <name evidence="14" type="ORF">AGOR_G00045900</name>
</gene>
<comment type="caution">
    <text evidence="14">The sequence shown here is derived from an EMBL/GenBank/DDBJ whole genome shotgun (WGS) entry which is preliminary data.</text>
</comment>
<dbReference type="GO" id="GO:0005615">
    <property type="term" value="C:extracellular space"/>
    <property type="evidence" value="ECO:0007669"/>
    <property type="project" value="InterPro"/>
</dbReference>
<sequence>MRVFLILCVTLLALLSAVQCDHHDGHLYYPGREHLHGHGRGHGHTKDHMLGRGHSHSHGKGHEHHDHGKNSSLVIFRENIDFAFRLYQHISALPDSQSENVFFSPLSVSVALSALSLGARGKTHQQLFEGLGFNATDITPEEVSQAFQQIHENLNKKTDVDLSLGNALFINENFKPRPEFLESMKRYYHSDGFSTDFTKTEEAKEQINKYVGEKTKGKITEIVNDVDPETVMYLINYIYFKGKWAIPFDPDNTQEDTFHVDENTSVPVQMMIQEDDFHVYYDEDISTHVLQLHYNESVAMVLALPEKGLKHLEEVVCRDHLRKWLRSVEEKKYMVYVPKLSIETSYQLKDVLSGMGINEMFLDTADLSGISEKGNLVVDKVIHKATLDVDEAGATAAAATGMGISPRGQIPRFIPALKFDRPFMVFLLNRNTR</sequence>
<evidence type="ECO:0000256" key="3">
    <source>
        <dbReference type="ARBA" id="ARBA00022525"/>
    </source>
</evidence>
<keyword evidence="15" id="KW-1185">Reference proteome</keyword>
<evidence type="ECO:0000256" key="10">
    <source>
        <dbReference type="RuleBase" id="RU000411"/>
    </source>
</evidence>
<dbReference type="FunFam" id="2.30.39.10:FF:000003">
    <property type="entry name" value="alpha-1-antitrypsin isoform X1"/>
    <property type="match status" value="1"/>
</dbReference>
<keyword evidence="3" id="KW-0964">Secreted</keyword>
<dbReference type="PANTHER" id="PTHR11461:SF375">
    <property type="entry name" value="THYROXINE-BINDING GLOBULIN"/>
    <property type="match status" value="1"/>
</dbReference>
<comment type="function">
    <text evidence="6">Major thyroid hormone transport protein in serum.</text>
</comment>
<reference evidence="14" key="1">
    <citation type="submission" date="2021-01" db="EMBL/GenBank/DDBJ databases">
        <authorList>
            <person name="Zahm M."/>
            <person name="Roques C."/>
            <person name="Cabau C."/>
            <person name="Klopp C."/>
            <person name="Donnadieu C."/>
            <person name="Jouanno E."/>
            <person name="Lampietro C."/>
            <person name="Louis A."/>
            <person name="Herpin A."/>
            <person name="Echchiki A."/>
            <person name="Berthelot C."/>
            <person name="Parey E."/>
            <person name="Roest-Crollius H."/>
            <person name="Braasch I."/>
            <person name="Postlethwait J."/>
            <person name="Bobe J."/>
            <person name="Montfort J."/>
            <person name="Bouchez O."/>
            <person name="Begum T."/>
            <person name="Mejri S."/>
            <person name="Adams A."/>
            <person name="Chen W.-J."/>
            <person name="Guiguen Y."/>
        </authorList>
    </citation>
    <scope>NUCLEOTIDE SEQUENCE</scope>
    <source>
        <tissue evidence="14">Blood</tissue>
    </source>
</reference>
<evidence type="ECO:0000256" key="8">
    <source>
        <dbReference type="ARBA" id="ARBA00042967"/>
    </source>
</evidence>
<organism evidence="14 15">
    <name type="scientific">Albula goreensis</name>
    <dbReference type="NCBI Taxonomy" id="1534307"/>
    <lineage>
        <taxon>Eukaryota</taxon>
        <taxon>Metazoa</taxon>
        <taxon>Chordata</taxon>
        <taxon>Craniata</taxon>
        <taxon>Vertebrata</taxon>
        <taxon>Euteleostomi</taxon>
        <taxon>Actinopterygii</taxon>
        <taxon>Neopterygii</taxon>
        <taxon>Teleostei</taxon>
        <taxon>Albuliformes</taxon>
        <taxon>Albulidae</taxon>
        <taxon>Albula</taxon>
    </lineage>
</organism>
<dbReference type="Pfam" id="PF00079">
    <property type="entry name" value="Serpin"/>
    <property type="match status" value="1"/>
</dbReference>
<evidence type="ECO:0000256" key="1">
    <source>
        <dbReference type="ARBA" id="ARBA00004613"/>
    </source>
</evidence>
<evidence type="ECO:0000256" key="4">
    <source>
        <dbReference type="ARBA" id="ARBA00022729"/>
    </source>
</evidence>
<evidence type="ECO:0000313" key="14">
    <source>
        <dbReference type="EMBL" id="KAI1900039.1"/>
    </source>
</evidence>